<gene>
    <name evidence="2" type="ORF">GpartN1_g6956.t1</name>
</gene>
<reference evidence="2" key="1">
    <citation type="journal article" date="2022" name="Proc. Natl. Acad. Sci. U.S.A.">
        <title>Life cycle and functional genomics of the unicellular red alga Galdieria for elucidating algal and plant evolution and industrial use.</title>
        <authorList>
            <person name="Hirooka S."/>
            <person name="Itabashi T."/>
            <person name="Ichinose T.M."/>
            <person name="Onuma R."/>
            <person name="Fujiwara T."/>
            <person name="Yamashita S."/>
            <person name="Jong L.W."/>
            <person name="Tomita R."/>
            <person name="Iwane A.H."/>
            <person name="Miyagishima S.Y."/>
        </authorList>
    </citation>
    <scope>NUCLEOTIDE SEQUENCE</scope>
    <source>
        <strain evidence="2">NBRC 102759</strain>
    </source>
</reference>
<protein>
    <recommendedName>
        <fullName evidence="1">SprT-like domain-containing protein</fullName>
    </recommendedName>
</protein>
<dbReference type="InterPro" id="IPR035240">
    <property type="entry name" value="SprT_Zn_ribbon"/>
</dbReference>
<dbReference type="Proteomes" id="UP001061958">
    <property type="component" value="Unassembled WGS sequence"/>
</dbReference>
<dbReference type="GO" id="GO:0005634">
    <property type="term" value="C:nucleus"/>
    <property type="evidence" value="ECO:0007669"/>
    <property type="project" value="TreeGrafter"/>
</dbReference>
<proteinExistence type="predicted"/>
<dbReference type="InterPro" id="IPR006640">
    <property type="entry name" value="SprT-like_domain"/>
</dbReference>
<evidence type="ECO:0000259" key="1">
    <source>
        <dbReference type="SMART" id="SM00731"/>
    </source>
</evidence>
<dbReference type="Pfam" id="PF10263">
    <property type="entry name" value="SprT-like"/>
    <property type="match status" value="1"/>
</dbReference>
<keyword evidence="3" id="KW-1185">Reference proteome</keyword>
<dbReference type="PANTHER" id="PTHR23099">
    <property type="entry name" value="TRANSCRIPTIONAL REGULATOR"/>
    <property type="match status" value="1"/>
</dbReference>
<evidence type="ECO:0000313" key="3">
    <source>
        <dbReference type="Proteomes" id="UP001061958"/>
    </source>
</evidence>
<dbReference type="SMART" id="SM00731">
    <property type="entry name" value="SprT"/>
    <property type="match status" value="1"/>
</dbReference>
<feature type="domain" description="SprT-like" evidence="1">
    <location>
        <begin position="141"/>
        <end position="302"/>
    </location>
</feature>
<evidence type="ECO:0000313" key="2">
    <source>
        <dbReference type="EMBL" id="GJQ15165.1"/>
    </source>
</evidence>
<dbReference type="PANTHER" id="PTHR23099:SF0">
    <property type="entry name" value="GERM CELL NUCLEAR ACIDIC PROTEIN"/>
    <property type="match status" value="1"/>
</dbReference>
<dbReference type="AlphaFoldDB" id="A0A9C7Q3G4"/>
<sequence>MKDTQDKYNVSELWTETCLSSRIAQKWGTKVSSTSLFYLHSPQSLVYKKANQIEKNSKNENNENLEWENILQSTKSISISDSQPERVRKEETIARENINCLQNMIQQVSNNIPSFMTPYCVGELQDTEQMAVLRKFKKNREYLLKQLYNLYNEKVFSNQLKEMLVSTCWSKSLNTTAGKTCFQSRRLNHDQMERTASIQISIKVVDRGERLMSTLAHEMCHAAQWIIGGVAKPPHGREFQRWSEEFKKTLPFVQVNVKHSYAIVYKYIYCCQSCGLQYGRHSKSIDTCRQRCGRCKGQLVLKV</sequence>
<organism evidence="2 3">
    <name type="scientific">Galdieria partita</name>
    <dbReference type="NCBI Taxonomy" id="83374"/>
    <lineage>
        <taxon>Eukaryota</taxon>
        <taxon>Rhodophyta</taxon>
        <taxon>Bangiophyceae</taxon>
        <taxon>Galdieriales</taxon>
        <taxon>Galdieriaceae</taxon>
        <taxon>Galdieria</taxon>
    </lineage>
</organism>
<accession>A0A9C7Q3G4</accession>
<reference evidence="2" key="2">
    <citation type="submission" date="2022-01" db="EMBL/GenBank/DDBJ databases">
        <authorList>
            <person name="Hirooka S."/>
            <person name="Miyagishima S.Y."/>
        </authorList>
    </citation>
    <scope>NUCLEOTIDE SEQUENCE</scope>
    <source>
        <strain evidence="2">NBRC 102759</strain>
    </source>
</reference>
<dbReference type="EMBL" id="BQMJ01000065">
    <property type="protein sequence ID" value="GJQ15165.1"/>
    <property type="molecule type" value="Genomic_DNA"/>
</dbReference>
<dbReference type="GO" id="GO:0006950">
    <property type="term" value="P:response to stress"/>
    <property type="evidence" value="ECO:0007669"/>
    <property type="project" value="UniProtKB-ARBA"/>
</dbReference>
<name>A0A9C7Q3G4_9RHOD</name>
<dbReference type="OrthoDB" id="20772at2759"/>
<dbReference type="Pfam" id="PF17283">
    <property type="entry name" value="Zn_ribbon_SprT"/>
    <property type="match status" value="1"/>
</dbReference>
<comment type="caution">
    <text evidence="2">The sequence shown here is derived from an EMBL/GenBank/DDBJ whole genome shotgun (WGS) entry which is preliminary data.</text>
</comment>